<evidence type="ECO:0000313" key="3">
    <source>
        <dbReference type="Proteomes" id="UP001154252"/>
    </source>
</evidence>
<protein>
    <recommendedName>
        <fullName evidence="1">O-methyltransferase dimerisation domain-containing protein</fullName>
    </recommendedName>
</protein>
<dbReference type="Gene3D" id="1.10.10.10">
    <property type="entry name" value="Winged helix-like DNA-binding domain superfamily/Winged helix DNA-binding domain"/>
    <property type="match status" value="1"/>
</dbReference>
<sequence length="183" mass="20079">MTTLESLANQAQVQASTLSKLLAEANLPSPSFAPDAPPAPPHGKEFEKIQAARMSLIESANAIRDLALGPEDCITAFSDGIKHDLAALHVIVDFNIPQLVSLDGEVSYAEIAKKVGIPEYRVHRILRHAMTSRIFREARTGYVAHTGPSAAFLRNPVLRDWISFNLDEVRKADTQLVETAKLR</sequence>
<accession>A0A9W4KFC9</accession>
<dbReference type="Proteomes" id="UP001154252">
    <property type="component" value="Unassembled WGS sequence"/>
</dbReference>
<comment type="caution">
    <text evidence="2">The sequence shown here is derived from an EMBL/GenBank/DDBJ whole genome shotgun (WGS) entry which is preliminary data.</text>
</comment>
<keyword evidence="3" id="KW-1185">Reference proteome</keyword>
<dbReference type="SUPFAM" id="SSF46785">
    <property type="entry name" value="Winged helix' DNA-binding domain"/>
    <property type="match status" value="1"/>
</dbReference>
<name>A0A9W4KFC9_9EURO</name>
<reference evidence="2" key="1">
    <citation type="submission" date="2021-07" db="EMBL/GenBank/DDBJ databases">
        <authorList>
            <person name="Branca A.L. A."/>
        </authorList>
    </citation>
    <scope>NUCLEOTIDE SEQUENCE</scope>
</reference>
<evidence type="ECO:0000259" key="1">
    <source>
        <dbReference type="Pfam" id="PF08100"/>
    </source>
</evidence>
<dbReference type="AlphaFoldDB" id="A0A9W4KFC9"/>
<feature type="domain" description="O-methyltransferase dimerisation" evidence="1">
    <location>
        <begin position="86"/>
        <end position="154"/>
    </location>
</feature>
<dbReference type="InterPro" id="IPR036388">
    <property type="entry name" value="WH-like_DNA-bd_sf"/>
</dbReference>
<dbReference type="EMBL" id="CAJVRC010000863">
    <property type="protein sequence ID" value="CAG8898853.1"/>
    <property type="molecule type" value="Genomic_DNA"/>
</dbReference>
<dbReference type="Pfam" id="PF08100">
    <property type="entry name" value="Dimerisation"/>
    <property type="match status" value="1"/>
</dbReference>
<dbReference type="PANTHER" id="PTHR43712">
    <property type="entry name" value="PUTATIVE (AFU_ORTHOLOGUE AFUA_4G14580)-RELATED"/>
    <property type="match status" value="1"/>
</dbReference>
<dbReference type="PANTHER" id="PTHR43712:SF5">
    <property type="entry name" value="O-METHYLTRANSFERASE ASQN-RELATED"/>
    <property type="match status" value="1"/>
</dbReference>
<gene>
    <name evidence="2" type="ORF">PEGY_LOCUS5458</name>
</gene>
<proteinExistence type="predicted"/>
<dbReference type="OrthoDB" id="1606438at2759"/>
<dbReference type="InterPro" id="IPR012967">
    <property type="entry name" value="COMT_dimerisation"/>
</dbReference>
<dbReference type="InterPro" id="IPR036390">
    <property type="entry name" value="WH_DNA-bd_sf"/>
</dbReference>
<organism evidence="2 3">
    <name type="scientific">Penicillium egyptiacum</name>
    <dbReference type="NCBI Taxonomy" id="1303716"/>
    <lineage>
        <taxon>Eukaryota</taxon>
        <taxon>Fungi</taxon>
        <taxon>Dikarya</taxon>
        <taxon>Ascomycota</taxon>
        <taxon>Pezizomycotina</taxon>
        <taxon>Eurotiomycetes</taxon>
        <taxon>Eurotiomycetidae</taxon>
        <taxon>Eurotiales</taxon>
        <taxon>Aspergillaceae</taxon>
        <taxon>Penicillium</taxon>
    </lineage>
</organism>
<evidence type="ECO:0000313" key="2">
    <source>
        <dbReference type="EMBL" id="CAG8898853.1"/>
    </source>
</evidence>